<sequence>MLLNKYYVPKQLFKIFGNFLQNKSALLENEMEPWRYNVGVLQGTFAGPNVWILIANEALNKFGVYTEVKVQAFADDFVVLTGSTASYHFSEIGTSDLAKLEKWAEVFSLSLSHETSKFTMFKKNITHIPTINLLSERIQYTIKLKYLGLTFDPNFSLMPHLNKLKETITKLQ</sequence>
<reference evidence="2 3" key="1">
    <citation type="journal article" date="2019" name="Sci. Rep.">
        <title>Orb-weaving spider Araneus ventricosus genome elucidates the spidroin gene catalogue.</title>
        <authorList>
            <person name="Kono N."/>
            <person name="Nakamura H."/>
            <person name="Ohtoshi R."/>
            <person name="Moran D.A.P."/>
            <person name="Shinohara A."/>
            <person name="Yoshida Y."/>
            <person name="Fujiwara M."/>
            <person name="Mori M."/>
            <person name="Tomita M."/>
            <person name="Arakawa K."/>
        </authorList>
    </citation>
    <scope>NUCLEOTIDE SEQUENCE [LARGE SCALE GENOMIC DNA]</scope>
</reference>
<name>A0A4Y2GU44_ARAVE</name>
<dbReference type="Pfam" id="PF00078">
    <property type="entry name" value="RVT_1"/>
    <property type="match status" value="1"/>
</dbReference>
<dbReference type="AlphaFoldDB" id="A0A4Y2GU44"/>
<dbReference type="OrthoDB" id="411871at2759"/>
<gene>
    <name evidence="2" type="ORF">AVEN_60316_1</name>
</gene>
<evidence type="ECO:0000259" key="1">
    <source>
        <dbReference type="PROSITE" id="PS50878"/>
    </source>
</evidence>
<evidence type="ECO:0000313" key="2">
    <source>
        <dbReference type="EMBL" id="GBM56335.1"/>
    </source>
</evidence>
<feature type="domain" description="Reverse transcriptase" evidence="1">
    <location>
        <begin position="1"/>
        <end position="151"/>
    </location>
</feature>
<keyword evidence="3" id="KW-1185">Reference proteome</keyword>
<comment type="caution">
    <text evidence="2">The sequence shown here is derived from an EMBL/GenBank/DDBJ whole genome shotgun (WGS) entry which is preliminary data.</text>
</comment>
<protein>
    <recommendedName>
        <fullName evidence="1">Reverse transcriptase domain-containing protein</fullName>
    </recommendedName>
</protein>
<evidence type="ECO:0000313" key="3">
    <source>
        <dbReference type="Proteomes" id="UP000499080"/>
    </source>
</evidence>
<proteinExistence type="predicted"/>
<organism evidence="2 3">
    <name type="scientific">Araneus ventricosus</name>
    <name type="common">Orbweaver spider</name>
    <name type="synonym">Epeira ventricosa</name>
    <dbReference type="NCBI Taxonomy" id="182803"/>
    <lineage>
        <taxon>Eukaryota</taxon>
        <taxon>Metazoa</taxon>
        <taxon>Ecdysozoa</taxon>
        <taxon>Arthropoda</taxon>
        <taxon>Chelicerata</taxon>
        <taxon>Arachnida</taxon>
        <taxon>Araneae</taxon>
        <taxon>Araneomorphae</taxon>
        <taxon>Entelegynae</taxon>
        <taxon>Araneoidea</taxon>
        <taxon>Araneidae</taxon>
        <taxon>Araneus</taxon>
    </lineage>
</organism>
<dbReference type="Proteomes" id="UP000499080">
    <property type="component" value="Unassembled WGS sequence"/>
</dbReference>
<accession>A0A4Y2GU44</accession>
<dbReference type="PROSITE" id="PS50878">
    <property type="entry name" value="RT_POL"/>
    <property type="match status" value="1"/>
</dbReference>
<dbReference type="EMBL" id="BGPR01001540">
    <property type="protein sequence ID" value="GBM56335.1"/>
    <property type="molecule type" value="Genomic_DNA"/>
</dbReference>
<dbReference type="InterPro" id="IPR000477">
    <property type="entry name" value="RT_dom"/>
</dbReference>